<dbReference type="EMBL" id="LQWY01000030">
    <property type="protein sequence ID" value="OAH60853.1"/>
    <property type="molecule type" value="Genomic_DNA"/>
</dbReference>
<comment type="caution">
    <text evidence="1">The sequence shown here is derived from an EMBL/GenBank/DDBJ whole genome shotgun (WGS) entry which is preliminary data.</text>
</comment>
<evidence type="ECO:0000313" key="1">
    <source>
        <dbReference type="EMBL" id="OAH60853.1"/>
    </source>
</evidence>
<gene>
    <name evidence="1" type="ORF">AWH49_14825</name>
</gene>
<dbReference type="Proteomes" id="UP000076935">
    <property type="component" value="Unassembled WGS sequence"/>
</dbReference>
<proteinExistence type="predicted"/>
<sequence length="79" mass="9490">MKWSCTDMTKELLYLVLQVLAKAAVKAFKEIIREHFLFVYQKLKIYNQLFPEVVRAKSKTVRVSVYGDLRCFYLFYKQT</sequence>
<evidence type="ECO:0000313" key="2">
    <source>
        <dbReference type="Proteomes" id="UP000076935"/>
    </source>
</evidence>
<dbReference type="AlphaFoldDB" id="A0A177L5L1"/>
<organism evidence="1 2">
    <name type="scientific">Domibacillus aminovorans</name>
    <dbReference type="NCBI Taxonomy" id="29332"/>
    <lineage>
        <taxon>Bacteria</taxon>
        <taxon>Bacillati</taxon>
        <taxon>Bacillota</taxon>
        <taxon>Bacilli</taxon>
        <taxon>Bacillales</taxon>
        <taxon>Bacillaceae</taxon>
        <taxon>Domibacillus</taxon>
    </lineage>
</organism>
<protein>
    <submittedName>
        <fullName evidence="1">Uncharacterized protein</fullName>
    </submittedName>
</protein>
<name>A0A177L5L1_9BACI</name>
<reference evidence="1 2" key="1">
    <citation type="submission" date="2016-01" db="EMBL/GenBank/DDBJ databases">
        <title>Investigation of taxonomic status of Bacillus aminovorans.</title>
        <authorList>
            <person name="Verma A."/>
            <person name="Pal Y."/>
            <person name="Krishnamurthi S."/>
        </authorList>
    </citation>
    <scope>NUCLEOTIDE SEQUENCE [LARGE SCALE GENOMIC DNA]</scope>
    <source>
        <strain evidence="1 2">DSM 1314</strain>
    </source>
</reference>
<accession>A0A177L5L1</accession>
<keyword evidence="2" id="KW-1185">Reference proteome</keyword>